<feature type="transmembrane region" description="Helical" evidence="9">
    <location>
        <begin position="45"/>
        <end position="67"/>
    </location>
</feature>
<comment type="function">
    <text evidence="9">Essential subunit of the Sec protein translocation channel SecYEG. Clamps together the 2 halves of SecY. May contact the channel plug during translocation.</text>
</comment>
<evidence type="ECO:0000256" key="7">
    <source>
        <dbReference type="ARBA" id="ARBA00023010"/>
    </source>
</evidence>
<evidence type="ECO:0000313" key="10">
    <source>
        <dbReference type="EMBL" id="MEY8764961.1"/>
    </source>
</evidence>
<dbReference type="EMBL" id="JBGFFE010000037">
    <property type="protein sequence ID" value="MEY8764961.1"/>
    <property type="molecule type" value="Genomic_DNA"/>
</dbReference>
<evidence type="ECO:0000256" key="8">
    <source>
        <dbReference type="ARBA" id="ARBA00023136"/>
    </source>
</evidence>
<keyword evidence="6 9" id="KW-1133">Transmembrane helix</keyword>
<comment type="caution">
    <text evidence="10">The sequence shown here is derived from an EMBL/GenBank/DDBJ whole genome shotgun (WGS) entry which is preliminary data.</text>
</comment>
<evidence type="ECO:0000256" key="2">
    <source>
        <dbReference type="ARBA" id="ARBA00022448"/>
    </source>
</evidence>
<evidence type="ECO:0000256" key="5">
    <source>
        <dbReference type="ARBA" id="ARBA00022927"/>
    </source>
</evidence>
<sequence>MAAHDDAKKVRKQVTPKGGFFNFFRGLVAEFKRITWPSKEHLKKATISVIVFCIIYVIIIAIIDFGFNSLAKGILKKLF</sequence>
<comment type="subcellular location">
    <subcellularLocation>
        <location evidence="9">Cell membrane</location>
        <topology evidence="9">Single-pass membrane protein</topology>
    </subcellularLocation>
    <subcellularLocation>
        <location evidence="1">Membrane</location>
    </subcellularLocation>
</comment>
<dbReference type="Gene3D" id="1.20.5.1030">
    <property type="entry name" value="Preprotein translocase secy subunit"/>
    <property type="match status" value="1"/>
</dbReference>
<dbReference type="RefSeq" id="WP_294183160.1">
    <property type="nucleotide sequence ID" value="NZ_JBGFFE010000037.1"/>
</dbReference>
<dbReference type="Pfam" id="PF00584">
    <property type="entry name" value="SecE"/>
    <property type="match status" value="1"/>
</dbReference>
<reference evidence="10 11" key="1">
    <citation type="submission" date="2024-08" db="EMBL/GenBank/DDBJ databases">
        <title>Clostridium lapicellarii sp. nov., and Clostridium renhuaiense sp. nov., two species isolated from the mud in a fermentation cellar used for producing sauce-flavour Chinese liquors.</title>
        <authorList>
            <person name="Yang F."/>
            <person name="Wang H."/>
            <person name="Chen L.Q."/>
            <person name="Zhou N."/>
            <person name="Lu J.J."/>
            <person name="Pu X.X."/>
            <person name="Wan B."/>
            <person name="Wang L."/>
            <person name="Liu S.J."/>
        </authorList>
    </citation>
    <scope>NUCLEOTIDE SEQUENCE [LARGE SCALE GENOMIC DNA]</scope>
    <source>
        <strain evidence="10 11">MT-113</strain>
    </source>
</reference>
<dbReference type="PANTHER" id="PTHR33910:SF1">
    <property type="entry name" value="PROTEIN TRANSLOCASE SUBUNIT SECE"/>
    <property type="match status" value="1"/>
</dbReference>
<keyword evidence="3 9" id="KW-1003">Cell membrane</keyword>
<keyword evidence="4 9" id="KW-0812">Transmembrane</keyword>
<dbReference type="InterPro" id="IPR001901">
    <property type="entry name" value="Translocase_SecE/Sec61-g"/>
</dbReference>
<evidence type="ECO:0000256" key="1">
    <source>
        <dbReference type="ARBA" id="ARBA00004370"/>
    </source>
</evidence>
<keyword evidence="8 9" id="KW-0472">Membrane</keyword>
<dbReference type="NCBIfam" id="TIGR00964">
    <property type="entry name" value="secE_bact"/>
    <property type="match status" value="1"/>
</dbReference>
<evidence type="ECO:0000256" key="9">
    <source>
        <dbReference type="HAMAP-Rule" id="MF_00422"/>
    </source>
</evidence>
<dbReference type="PANTHER" id="PTHR33910">
    <property type="entry name" value="PROTEIN TRANSLOCASE SUBUNIT SECE"/>
    <property type="match status" value="1"/>
</dbReference>
<name>A0ABV4E1C7_9CLOT</name>
<evidence type="ECO:0000256" key="3">
    <source>
        <dbReference type="ARBA" id="ARBA00022475"/>
    </source>
</evidence>
<keyword evidence="11" id="KW-1185">Reference proteome</keyword>
<accession>A0ABV4E1C7</accession>
<comment type="similarity">
    <text evidence="9">Belongs to the SecE/SEC61-gamma family.</text>
</comment>
<dbReference type="InterPro" id="IPR038379">
    <property type="entry name" value="SecE_sf"/>
</dbReference>
<evidence type="ECO:0000313" key="11">
    <source>
        <dbReference type="Proteomes" id="UP001565220"/>
    </source>
</evidence>
<protein>
    <recommendedName>
        <fullName evidence="9">Protein translocase subunit SecE</fullName>
    </recommendedName>
</protein>
<proteinExistence type="inferred from homology"/>
<dbReference type="InterPro" id="IPR005807">
    <property type="entry name" value="SecE_bac"/>
</dbReference>
<dbReference type="Proteomes" id="UP001565220">
    <property type="component" value="Unassembled WGS sequence"/>
</dbReference>
<organism evidence="10 11">
    <name type="scientific">Clostridium lapidicellarium</name>
    <dbReference type="NCBI Taxonomy" id="3240931"/>
    <lineage>
        <taxon>Bacteria</taxon>
        <taxon>Bacillati</taxon>
        <taxon>Bacillota</taxon>
        <taxon>Clostridia</taxon>
        <taxon>Eubacteriales</taxon>
        <taxon>Clostridiaceae</taxon>
        <taxon>Clostridium</taxon>
    </lineage>
</organism>
<keyword evidence="2 9" id="KW-0813">Transport</keyword>
<comment type="subunit">
    <text evidence="9">Component of the Sec protein translocase complex. Heterotrimer consisting of SecY, SecE and SecG subunits. The heterotrimers can form oligomers, although 1 heterotrimer is thought to be able to translocate proteins. Interacts with the ribosome. Interacts with SecDF, and other proteins may be involved. Interacts with SecA.</text>
</comment>
<evidence type="ECO:0000256" key="6">
    <source>
        <dbReference type="ARBA" id="ARBA00022989"/>
    </source>
</evidence>
<dbReference type="HAMAP" id="MF_00422">
    <property type="entry name" value="SecE"/>
    <property type="match status" value="1"/>
</dbReference>
<evidence type="ECO:0000256" key="4">
    <source>
        <dbReference type="ARBA" id="ARBA00022692"/>
    </source>
</evidence>
<gene>
    <name evidence="9 10" type="primary">secE</name>
    <name evidence="10" type="ORF">AB8S09_15165</name>
</gene>
<keyword evidence="5 9" id="KW-0653">Protein transport</keyword>
<keyword evidence="7 9" id="KW-0811">Translocation</keyword>